<dbReference type="InterPro" id="IPR006905">
    <property type="entry name" value="Flavin_halogenase"/>
</dbReference>
<dbReference type="Pfam" id="PF04820">
    <property type="entry name" value="Trp_halogenase"/>
    <property type="match status" value="1"/>
</dbReference>
<dbReference type="InterPro" id="IPR036188">
    <property type="entry name" value="FAD/NAD-bd_sf"/>
</dbReference>
<dbReference type="GO" id="GO:0004497">
    <property type="term" value="F:monooxygenase activity"/>
    <property type="evidence" value="ECO:0007669"/>
    <property type="project" value="InterPro"/>
</dbReference>
<keyword evidence="4" id="KW-1185">Reference proteome</keyword>
<protein>
    <submittedName>
        <fullName evidence="3">Tryptophan 7-halogenase</fullName>
    </submittedName>
</protein>
<dbReference type="Proteomes" id="UP000320160">
    <property type="component" value="Unassembled WGS sequence"/>
</dbReference>
<dbReference type="RefSeq" id="WP_143776403.1">
    <property type="nucleotide sequence ID" value="NZ_VKKU01000002.1"/>
</dbReference>
<feature type="binding site" evidence="2">
    <location>
        <position position="345"/>
    </location>
    <ligand>
        <name>L-tryptophan</name>
        <dbReference type="ChEBI" id="CHEBI:57912"/>
    </ligand>
</feature>
<evidence type="ECO:0000256" key="1">
    <source>
        <dbReference type="PIRSR" id="PIRSR011396-1"/>
    </source>
</evidence>
<dbReference type="InterPro" id="IPR050816">
    <property type="entry name" value="Flavin-dep_Halogenase_NPB"/>
</dbReference>
<sequence>MNDAGPVRNVVIAGGGTAGWMAAAALSKMLPMHESTITLVESDEIGIVGVGEATIPPIKTFNGMLGIDENEFVAATKGSFKLGIEFDGWQRAGEAYLHPFGPYGHDINGIKFHHFWLKLQKLGFAVPLNEFNMSAVAARHYRFDRPEHLLAPAGAALDYAYHFDAGLYANFLRAYSELRGVVRHEGKIERVEQNPATGFITELILDNGTQIEGELFIDCTGFRALLIEQCLQTGYDDWSHFLPCNRALAVPTERTEPLIPYTRSTARVAGWQWRIPLQHRTGNGLVYCSSELSEDEASTILMENLDSQPLAEPRPLKFTTGRRKLAWNKNCVALGLAGGFLEPLESTSIHLIQAGISKLLALFPDKDFKSHERDEYNRLTASQWEHIRDFLILHYKLNERPEQFWRHCAAMDVPESLRRKIDLFAGRGRLFRYEDELFTDTNWTAVMVGQGLVPAGYDPLVDAIPDGPMKKLLAGIGQSFRQAADRMPTHADYIMHNCRGV</sequence>
<proteinExistence type="predicted"/>
<evidence type="ECO:0000313" key="4">
    <source>
        <dbReference type="Proteomes" id="UP000320160"/>
    </source>
</evidence>
<organism evidence="3 4">
    <name type="scientific">Sphingorhabdus contaminans</name>
    <dbReference type="NCBI Taxonomy" id="1343899"/>
    <lineage>
        <taxon>Bacteria</taxon>
        <taxon>Pseudomonadati</taxon>
        <taxon>Pseudomonadota</taxon>
        <taxon>Alphaproteobacteria</taxon>
        <taxon>Sphingomonadales</taxon>
        <taxon>Sphingomonadaceae</taxon>
        <taxon>Sphingorhabdus</taxon>
    </lineage>
</organism>
<dbReference type="PIRSF" id="PIRSF011396">
    <property type="entry name" value="Trp_halogenase"/>
    <property type="match status" value="1"/>
</dbReference>
<feature type="binding site" evidence="2">
    <location>
        <position position="81"/>
    </location>
    <ligand>
        <name>7-chloro-L-tryptophan</name>
        <dbReference type="ChEBI" id="CHEBI:58713"/>
    </ligand>
</feature>
<dbReference type="OrthoDB" id="462203at2"/>
<dbReference type="AlphaFoldDB" id="A0A553W942"/>
<accession>A0A553W942</accession>
<dbReference type="Gene3D" id="3.50.50.60">
    <property type="entry name" value="FAD/NAD(P)-binding domain"/>
    <property type="match status" value="1"/>
</dbReference>
<feature type="active site" evidence="1">
    <location>
        <position position="81"/>
    </location>
</feature>
<reference evidence="3 4" key="1">
    <citation type="submission" date="2019-07" db="EMBL/GenBank/DDBJ databases">
        <authorList>
            <person name="Park M."/>
        </authorList>
    </citation>
    <scope>NUCLEOTIDE SEQUENCE [LARGE SCALE GENOMIC DNA]</scope>
    <source>
        <strain evidence="3 4">KCTC32445</strain>
    </source>
</reference>
<keyword evidence="2" id="KW-0547">Nucleotide-binding</keyword>
<gene>
    <name evidence="3" type="ORF">FOM92_08265</name>
</gene>
<keyword evidence="2" id="KW-0274">FAD</keyword>
<name>A0A553W942_9SPHN</name>
<keyword evidence="2" id="KW-0285">Flavoprotein</keyword>
<feature type="binding site" evidence="2">
    <location>
        <begin position="15"/>
        <end position="18"/>
    </location>
    <ligand>
        <name>FAD</name>
        <dbReference type="ChEBI" id="CHEBI:57692"/>
    </ligand>
</feature>
<dbReference type="PANTHER" id="PTHR43747:SF4">
    <property type="entry name" value="FLAVIN-DEPENDENT TRYPTOPHAN HALOGENASE"/>
    <property type="match status" value="1"/>
</dbReference>
<feature type="binding site" evidence="2">
    <location>
        <position position="349"/>
    </location>
    <ligand>
        <name>FAD</name>
        <dbReference type="ChEBI" id="CHEBI:57692"/>
    </ligand>
</feature>
<evidence type="ECO:0000256" key="2">
    <source>
        <dbReference type="PIRSR" id="PIRSR011396-2"/>
    </source>
</evidence>
<feature type="binding site" evidence="2">
    <location>
        <position position="336"/>
    </location>
    <ligand>
        <name>FAD</name>
        <dbReference type="ChEBI" id="CHEBI:57692"/>
    </ligand>
</feature>
<dbReference type="InterPro" id="IPR033856">
    <property type="entry name" value="Trp_halogen"/>
</dbReference>
<dbReference type="GO" id="GO:0000166">
    <property type="term" value="F:nucleotide binding"/>
    <property type="evidence" value="ECO:0007669"/>
    <property type="project" value="UniProtKB-KW"/>
</dbReference>
<dbReference type="SUPFAM" id="SSF51905">
    <property type="entry name" value="FAD/NAD(P)-binding domain"/>
    <property type="match status" value="1"/>
</dbReference>
<evidence type="ECO:0000313" key="3">
    <source>
        <dbReference type="EMBL" id="TSB01208.1"/>
    </source>
</evidence>
<comment type="caution">
    <text evidence="3">The sequence shown here is derived from an EMBL/GenBank/DDBJ whole genome shotgun (WGS) entry which is preliminary data.</text>
</comment>
<dbReference type="PANTHER" id="PTHR43747">
    <property type="entry name" value="FAD-BINDING PROTEIN"/>
    <property type="match status" value="1"/>
</dbReference>
<dbReference type="EMBL" id="VKKU01000002">
    <property type="protein sequence ID" value="TSB01208.1"/>
    <property type="molecule type" value="Genomic_DNA"/>
</dbReference>